<gene>
    <name evidence="6" type="ORF">GCM10011512_20330</name>
</gene>
<dbReference type="InterPro" id="IPR050984">
    <property type="entry name" value="Gfo/Idh/MocA_domain"/>
</dbReference>
<comment type="caution">
    <text evidence="6">The sequence shown here is derived from an EMBL/GenBank/DDBJ whole genome shotgun (WGS) entry which is preliminary data.</text>
</comment>
<keyword evidence="2" id="KW-0560">Oxidoreductase</keyword>
<protein>
    <submittedName>
        <fullName evidence="6">Oxidoreductase</fullName>
    </submittedName>
</protein>
<evidence type="ECO:0000256" key="2">
    <source>
        <dbReference type="ARBA" id="ARBA00023002"/>
    </source>
</evidence>
<keyword evidence="7" id="KW-1185">Reference proteome</keyword>
<evidence type="ECO:0000259" key="5">
    <source>
        <dbReference type="Pfam" id="PF22725"/>
    </source>
</evidence>
<dbReference type="PANTHER" id="PTHR22604:SF105">
    <property type="entry name" value="TRANS-1,2-DIHYDROBENZENE-1,2-DIOL DEHYDROGENASE"/>
    <property type="match status" value="1"/>
</dbReference>
<dbReference type="InterPro" id="IPR000683">
    <property type="entry name" value="Gfo/Idh/MocA-like_OxRdtase_N"/>
</dbReference>
<evidence type="ECO:0000256" key="1">
    <source>
        <dbReference type="ARBA" id="ARBA00010928"/>
    </source>
</evidence>
<dbReference type="PANTHER" id="PTHR22604">
    <property type="entry name" value="OXIDOREDUCTASES"/>
    <property type="match status" value="1"/>
</dbReference>
<dbReference type="SUPFAM" id="SSF55347">
    <property type="entry name" value="Glyceraldehyde-3-phosphate dehydrogenase-like, C-terminal domain"/>
    <property type="match status" value="1"/>
</dbReference>
<evidence type="ECO:0000313" key="7">
    <source>
        <dbReference type="Proteomes" id="UP000597761"/>
    </source>
</evidence>
<dbReference type="SUPFAM" id="SSF51735">
    <property type="entry name" value="NAD(P)-binding Rossmann-fold domains"/>
    <property type="match status" value="1"/>
</dbReference>
<dbReference type="InterPro" id="IPR055170">
    <property type="entry name" value="GFO_IDH_MocA-like_dom"/>
</dbReference>
<dbReference type="Pfam" id="PF01408">
    <property type="entry name" value="GFO_IDH_MocA"/>
    <property type="match status" value="1"/>
</dbReference>
<evidence type="ECO:0000259" key="4">
    <source>
        <dbReference type="Pfam" id="PF01408"/>
    </source>
</evidence>
<dbReference type="Gene3D" id="3.30.360.10">
    <property type="entry name" value="Dihydrodipicolinate Reductase, domain 2"/>
    <property type="match status" value="1"/>
</dbReference>
<reference evidence="7" key="1">
    <citation type="journal article" date="2019" name="Int. J. Syst. Evol. Microbiol.">
        <title>The Global Catalogue of Microorganisms (GCM) 10K type strain sequencing project: providing services to taxonomists for standard genome sequencing and annotation.</title>
        <authorList>
            <consortium name="The Broad Institute Genomics Platform"/>
            <consortium name="The Broad Institute Genome Sequencing Center for Infectious Disease"/>
            <person name="Wu L."/>
            <person name="Ma J."/>
        </authorList>
    </citation>
    <scope>NUCLEOTIDE SEQUENCE [LARGE SCALE GENOMIC DNA]</scope>
    <source>
        <strain evidence="7">CGMCC 1.15480</strain>
    </source>
</reference>
<dbReference type="Proteomes" id="UP000597761">
    <property type="component" value="Unassembled WGS sequence"/>
</dbReference>
<organism evidence="6 7">
    <name type="scientific">Tersicoccus solisilvae</name>
    <dbReference type="NCBI Taxonomy" id="1882339"/>
    <lineage>
        <taxon>Bacteria</taxon>
        <taxon>Bacillati</taxon>
        <taxon>Actinomycetota</taxon>
        <taxon>Actinomycetes</taxon>
        <taxon>Micrococcales</taxon>
        <taxon>Micrococcaceae</taxon>
        <taxon>Tersicoccus</taxon>
    </lineage>
</organism>
<sequence length="360" mass="38349">MTRLFPAPPSLAADAPAPLTATGRPLRWGIVSTGSIAATMAGELALLEDAVLHAVASRSQDSADAFASEHGIARAYGGADDLTGLERMAADPDVDVAYIGSPHSEHAADAELLLQAGKHVLCEKAFTVTAAQARRLADVARANDRFLMEAVWTRFQPGPNRLWDLIADGAVGQVRWLAADLAFAADQPPQHRLWNRELAGGALLDLGPYTTLWPLTILGRPVSVTATGTLTEAGVDAQEALTLVYPDGVHAQLTNALNSFGPRHLTVGGTEGWLRAGPSVTRITELTLQRGAGEPTHERFDRDPAGSRGYVWQLREVTRCIQQGLAESPTMPLADSVASMELFDAVRAQLGVRYPADDDA</sequence>
<evidence type="ECO:0000256" key="3">
    <source>
        <dbReference type="ARBA" id="ARBA00023027"/>
    </source>
</evidence>
<keyword evidence="3" id="KW-0520">NAD</keyword>
<feature type="domain" description="Gfo/Idh/MocA-like oxidoreductase N-terminal" evidence="4">
    <location>
        <begin position="26"/>
        <end position="148"/>
    </location>
</feature>
<name>A0ABQ1P8E2_9MICC</name>
<evidence type="ECO:0000313" key="6">
    <source>
        <dbReference type="EMBL" id="GGC93217.1"/>
    </source>
</evidence>
<dbReference type="RefSeq" id="WP_188668293.1">
    <property type="nucleotide sequence ID" value="NZ_BMJI01000012.1"/>
</dbReference>
<accession>A0ABQ1P8E2</accession>
<dbReference type="Pfam" id="PF22725">
    <property type="entry name" value="GFO_IDH_MocA_C3"/>
    <property type="match status" value="1"/>
</dbReference>
<comment type="similarity">
    <text evidence="1">Belongs to the Gfo/Idh/MocA family.</text>
</comment>
<dbReference type="InterPro" id="IPR036291">
    <property type="entry name" value="NAD(P)-bd_dom_sf"/>
</dbReference>
<dbReference type="EMBL" id="BMJI01000012">
    <property type="protein sequence ID" value="GGC93217.1"/>
    <property type="molecule type" value="Genomic_DNA"/>
</dbReference>
<feature type="domain" description="GFO/IDH/MocA-like oxidoreductase" evidence="5">
    <location>
        <begin position="162"/>
        <end position="275"/>
    </location>
</feature>
<proteinExistence type="inferred from homology"/>
<dbReference type="Gene3D" id="3.40.50.720">
    <property type="entry name" value="NAD(P)-binding Rossmann-like Domain"/>
    <property type="match status" value="1"/>
</dbReference>